<organism evidence="1">
    <name type="scientific">marine sediment metagenome</name>
    <dbReference type="NCBI Taxonomy" id="412755"/>
    <lineage>
        <taxon>unclassified sequences</taxon>
        <taxon>metagenomes</taxon>
        <taxon>ecological metagenomes</taxon>
    </lineage>
</organism>
<reference evidence="1" key="1">
    <citation type="journal article" date="2015" name="Nature">
        <title>Complex archaea that bridge the gap between prokaryotes and eukaryotes.</title>
        <authorList>
            <person name="Spang A."/>
            <person name="Saw J.H."/>
            <person name="Jorgensen S.L."/>
            <person name="Zaremba-Niedzwiedzka K."/>
            <person name="Martijn J."/>
            <person name="Lind A.E."/>
            <person name="van Eijk R."/>
            <person name="Schleper C."/>
            <person name="Guy L."/>
            <person name="Ettema T.J."/>
        </authorList>
    </citation>
    <scope>NUCLEOTIDE SEQUENCE</scope>
</reference>
<dbReference type="EMBL" id="LAZR01032721">
    <property type="protein sequence ID" value="KKL50103.1"/>
    <property type="molecule type" value="Genomic_DNA"/>
</dbReference>
<dbReference type="AlphaFoldDB" id="A0A0F9CL81"/>
<evidence type="ECO:0000313" key="1">
    <source>
        <dbReference type="EMBL" id="KKL50103.1"/>
    </source>
</evidence>
<gene>
    <name evidence="1" type="ORF">LCGC14_2308850</name>
</gene>
<protein>
    <submittedName>
        <fullName evidence="1">Uncharacterized protein</fullName>
    </submittedName>
</protein>
<proteinExistence type="predicted"/>
<name>A0A0F9CL81_9ZZZZ</name>
<sequence length="98" mass="10805">MIRTSLDPTPELVPGIGFFLEGDGHWDVREIPQDVLDNAEFSGYLTIRGYSCTVFETPEQSQWAQKSSGTPAPKGDEGARDVLSAFHRMATRLSSTET</sequence>
<accession>A0A0F9CL81</accession>
<comment type="caution">
    <text evidence="1">The sequence shown here is derived from an EMBL/GenBank/DDBJ whole genome shotgun (WGS) entry which is preliminary data.</text>
</comment>